<dbReference type="PANTHER" id="PTHR10963">
    <property type="entry name" value="GLYCOSYL HYDROLASE-RELATED"/>
    <property type="match status" value="1"/>
</dbReference>
<dbReference type="Pfam" id="PF00722">
    <property type="entry name" value="Glyco_hydro_16"/>
    <property type="match status" value="1"/>
</dbReference>
<reference evidence="3 4" key="1">
    <citation type="submission" date="2019-05" db="EMBL/GenBank/DDBJ databases">
        <authorList>
            <person name="Zhang J.-Y."/>
            <person name="Feg X."/>
            <person name="Du Z.-J."/>
        </authorList>
    </citation>
    <scope>NUCLEOTIDE SEQUENCE [LARGE SCALE GENOMIC DNA]</scope>
    <source>
        <strain evidence="3 4">RZ26</strain>
    </source>
</reference>
<organism evidence="3 4">
    <name type="scientific">Maribacter algarum</name>
    <name type="common">ex Zhang et al. 2020</name>
    <dbReference type="NCBI Taxonomy" id="2578118"/>
    <lineage>
        <taxon>Bacteria</taxon>
        <taxon>Pseudomonadati</taxon>
        <taxon>Bacteroidota</taxon>
        <taxon>Flavobacteriia</taxon>
        <taxon>Flavobacteriales</taxon>
        <taxon>Flavobacteriaceae</taxon>
        <taxon>Maribacter</taxon>
    </lineage>
</organism>
<dbReference type="CDD" id="cd08023">
    <property type="entry name" value="GH16_laminarinase_like"/>
    <property type="match status" value="1"/>
</dbReference>
<keyword evidence="4" id="KW-1185">Reference proteome</keyword>
<gene>
    <name evidence="3" type="ORF">FEE95_00410</name>
</gene>
<dbReference type="GO" id="GO:0005975">
    <property type="term" value="P:carbohydrate metabolic process"/>
    <property type="evidence" value="ECO:0007669"/>
    <property type="project" value="InterPro"/>
</dbReference>
<comment type="caution">
    <text evidence="3">The sequence shown here is derived from an EMBL/GenBank/DDBJ whole genome shotgun (WGS) entry which is preliminary data.</text>
</comment>
<dbReference type="Gene3D" id="2.60.120.200">
    <property type="match status" value="1"/>
</dbReference>
<dbReference type="InterPro" id="IPR050546">
    <property type="entry name" value="Glycosyl_Hydrlase_16"/>
</dbReference>
<dbReference type="RefSeq" id="WP_138657521.1">
    <property type="nucleotide sequence ID" value="NZ_VATY01000001.1"/>
</dbReference>
<dbReference type="GO" id="GO:0004553">
    <property type="term" value="F:hydrolase activity, hydrolyzing O-glycosyl compounds"/>
    <property type="evidence" value="ECO:0007669"/>
    <property type="project" value="InterPro"/>
</dbReference>
<dbReference type="InterPro" id="IPR013320">
    <property type="entry name" value="ConA-like_dom_sf"/>
</dbReference>
<evidence type="ECO:0000313" key="4">
    <source>
        <dbReference type="Proteomes" id="UP000310314"/>
    </source>
</evidence>
<dbReference type="EMBL" id="VATY01000001">
    <property type="protein sequence ID" value="TMM59532.1"/>
    <property type="molecule type" value="Genomic_DNA"/>
</dbReference>
<dbReference type="Proteomes" id="UP000310314">
    <property type="component" value="Unassembled WGS sequence"/>
</dbReference>
<name>A0A5S3PZ20_9FLAO</name>
<accession>A0A5S3PZ20</accession>
<dbReference type="AlphaFoldDB" id="A0A5S3PZ20"/>
<comment type="similarity">
    <text evidence="1">Belongs to the glycosyl hydrolase 16 family.</text>
</comment>
<dbReference type="PANTHER" id="PTHR10963:SF55">
    <property type="entry name" value="GLYCOSIDE HYDROLASE FAMILY 16 PROTEIN"/>
    <property type="match status" value="1"/>
</dbReference>
<evidence type="ECO:0000313" key="3">
    <source>
        <dbReference type="EMBL" id="TMM59532.1"/>
    </source>
</evidence>
<evidence type="ECO:0000256" key="1">
    <source>
        <dbReference type="ARBA" id="ARBA00006865"/>
    </source>
</evidence>
<keyword evidence="3" id="KW-0378">Hydrolase</keyword>
<feature type="domain" description="GH16" evidence="2">
    <location>
        <begin position="21"/>
        <end position="247"/>
    </location>
</feature>
<proteinExistence type="inferred from homology"/>
<sequence>MLPNQIEYSIEVASDSLVWSEEFDGTSLNEKLWNYELGDGCPNLCGWGNNEPQIYTKTNHTLKNGFLHIQIRKEDTAYTSTRITTEKKFEFQYGRVEARAKLPIGKGIWPAIWMLGSNHREVGWPLCGEIDILEYVGREPHIVFNSLHTKDSHGETINTKKTKIDDIEEGFHTYVADWSPKKIDFYVDGDLLYSFEPKVHTKEIWPFDQPFYLILNSAIGGNFGGHDIDDSVLPQEFVIDYVRVYKN</sequence>
<evidence type="ECO:0000259" key="2">
    <source>
        <dbReference type="PROSITE" id="PS51762"/>
    </source>
</evidence>
<dbReference type="PROSITE" id="PS51762">
    <property type="entry name" value="GH16_2"/>
    <property type="match status" value="1"/>
</dbReference>
<dbReference type="OrthoDB" id="9809583at2"/>
<dbReference type="SUPFAM" id="SSF49899">
    <property type="entry name" value="Concanavalin A-like lectins/glucanases"/>
    <property type="match status" value="1"/>
</dbReference>
<protein>
    <submittedName>
        <fullName evidence="3">Glycoside hydrolase family 16 protein</fullName>
    </submittedName>
</protein>
<dbReference type="InterPro" id="IPR000757">
    <property type="entry name" value="Beta-glucanase-like"/>
</dbReference>